<feature type="transmembrane region" description="Helical" evidence="1">
    <location>
        <begin position="529"/>
        <end position="554"/>
    </location>
</feature>
<feature type="transmembrane region" description="Helical" evidence="1">
    <location>
        <begin position="154"/>
        <end position="175"/>
    </location>
</feature>
<feature type="transmembrane region" description="Helical" evidence="1">
    <location>
        <begin position="408"/>
        <end position="426"/>
    </location>
</feature>
<sequence>MPCAAAPNMEYRLILSPWIRGPYRACAMFVGEALCLGAYYLVRYIFQKKGKPQPPSTDGNVDFKPWIFLPPTLCDMTATSLMYLGLTMTYASSFQMLRGAVIVFTGLLSSAFLQRKLDRNQWIGILIVVVGLAIVGASDIIFPSTGDTHFDTNHLITGDLLIIMAQIVAATQMVLEEKFVSKHRVAPLQAVGLEGTFGVLVLGLLLIPMYYIPVGNMIFHNPKGNLEDAIDGFVQIYNNPIILTAILGTIFSIAFFNFAGLTVTKEQSATSRMVLDSIRTLVIWLVSIGVGWQSFNYLQPIGFVVLLVGMAMYNHIITLDRCLGRSDDTAPLLPHITQQDSSPEIIIMFSIRFPFLQALGFDGTEEACAMFVGEALCLGAYYLVRYIFQKKGKPQPPSTDGNVDFKPWIFLPPTLCDMTATSLMYLGLTMTYASSFQMLRGAVIVFTGLLSSAFLQRKLDRNQWIGILIVVVGLAIVGASDIIFPSTGDTHFDTNHLITGDLLIIMAQIVASTQMVLEEKFVSKHRVAPLQAVGLEGTFGVLVLGLLLIPMYYIPVGNMIFHNPKGNLEDAIDGFVQIYNNPIILTAILGTIFSIAFFNFAGLTVTKEQSATSRMVLDSIRTLVIWLVSIGVGWQSFNYLQPIGFVVLLVGMAMYNHIITLDRCLGRSDDTAPLLPHITQQDSSPEVIS</sequence>
<feature type="domain" description="EamA" evidence="2">
    <location>
        <begin position="61"/>
        <end position="135"/>
    </location>
</feature>
<proteinExistence type="predicted"/>
<feature type="transmembrane region" description="Helical" evidence="1">
    <location>
        <begin position="241"/>
        <end position="261"/>
    </location>
</feature>
<feature type="transmembrane region" description="Helical" evidence="1">
    <location>
        <begin position="615"/>
        <end position="634"/>
    </location>
</feature>
<feature type="transmembrane region" description="Helical" evidence="1">
    <location>
        <begin position="640"/>
        <end position="658"/>
    </location>
</feature>
<feature type="transmembrane region" description="Helical" evidence="1">
    <location>
        <begin position="273"/>
        <end position="292"/>
    </location>
</feature>
<keyword evidence="4" id="KW-1185">Reference proteome</keyword>
<feature type="transmembrane region" description="Helical" evidence="1">
    <location>
        <begin position="96"/>
        <end position="113"/>
    </location>
</feature>
<protein>
    <submittedName>
        <fullName evidence="3">SLC35F6</fullName>
    </submittedName>
</protein>
<dbReference type="InterPro" id="IPR037185">
    <property type="entry name" value="EmrE-like"/>
</dbReference>
<evidence type="ECO:0000256" key="1">
    <source>
        <dbReference type="SAM" id="Phobius"/>
    </source>
</evidence>
<name>A0ABY6KZP0_9ARAC</name>
<dbReference type="PANTHER" id="PTHR13146:SF0">
    <property type="entry name" value="SOLUTE CARRIER FAMILY 35 MEMBER F6"/>
    <property type="match status" value="1"/>
</dbReference>
<dbReference type="Proteomes" id="UP001235939">
    <property type="component" value="Chromosome 11"/>
</dbReference>
<dbReference type="EMBL" id="CP092873">
    <property type="protein sequence ID" value="UYV74343.1"/>
    <property type="molecule type" value="Genomic_DNA"/>
</dbReference>
<dbReference type="Pfam" id="PF00892">
    <property type="entry name" value="EamA"/>
    <property type="match status" value="2"/>
</dbReference>
<dbReference type="PANTHER" id="PTHR13146">
    <property type="match status" value="1"/>
</dbReference>
<organism evidence="3 4">
    <name type="scientific">Cordylochernes scorpioides</name>
    <dbReference type="NCBI Taxonomy" id="51811"/>
    <lineage>
        <taxon>Eukaryota</taxon>
        <taxon>Metazoa</taxon>
        <taxon>Ecdysozoa</taxon>
        <taxon>Arthropoda</taxon>
        <taxon>Chelicerata</taxon>
        <taxon>Arachnida</taxon>
        <taxon>Pseudoscorpiones</taxon>
        <taxon>Cheliferoidea</taxon>
        <taxon>Chernetidae</taxon>
        <taxon>Cordylochernes</taxon>
    </lineage>
</organism>
<feature type="transmembrane region" description="Helical" evidence="1">
    <location>
        <begin position="367"/>
        <end position="388"/>
    </location>
</feature>
<accession>A0ABY6KZP0</accession>
<feature type="transmembrane region" description="Helical" evidence="1">
    <location>
        <begin position="438"/>
        <end position="455"/>
    </location>
</feature>
<feature type="transmembrane region" description="Helical" evidence="1">
    <location>
        <begin position="122"/>
        <end position="142"/>
    </location>
</feature>
<keyword evidence="1" id="KW-0472">Membrane</keyword>
<evidence type="ECO:0000313" key="4">
    <source>
        <dbReference type="Proteomes" id="UP001235939"/>
    </source>
</evidence>
<dbReference type="SUPFAM" id="SSF103481">
    <property type="entry name" value="Multidrug resistance efflux transporter EmrE"/>
    <property type="match status" value="2"/>
</dbReference>
<evidence type="ECO:0000259" key="2">
    <source>
        <dbReference type="Pfam" id="PF00892"/>
    </source>
</evidence>
<feature type="transmembrane region" description="Helical" evidence="1">
    <location>
        <begin position="187"/>
        <end position="212"/>
    </location>
</feature>
<evidence type="ECO:0000313" key="3">
    <source>
        <dbReference type="EMBL" id="UYV74343.1"/>
    </source>
</evidence>
<feature type="domain" description="EamA" evidence="2">
    <location>
        <begin position="403"/>
        <end position="477"/>
    </location>
</feature>
<feature type="transmembrane region" description="Helical" evidence="1">
    <location>
        <begin position="496"/>
        <end position="517"/>
    </location>
</feature>
<keyword evidence="1" id="KW-1133">Transmembrane helix</keyword>
<gene>
    <name evidence="3" type="ORF">LAZ67_11003135</name>
</gene>
<keyword evidence="1" id="KW-0812">Transmembrane</keyword>
<feature type="transmembrane region" description="Helical" evidence="1">
    <location>
        <begin position="583"/>
        <end position="603"/>
    </location>
</feature>
<feature type="transmembrane region" description="Helical" evidence="1">
    <location>
        <begin position="464"/>
        <end position="484"/>
    </location>
</feature>
<dbReference type="InterPro" id="IPR000620">
    <property type="entry name" value="EamA_dom"/>
</dbReference>
<feature type="transmembrane region" description="Helical" evidence="1">
    <location>
        <begin position="22"/>
        <end position="42"/>
    </location>
</feature>
<reference evidence="3 4" key="1">
    <citation type="submission" date="2022-01" db="EMBL/GenBank/DDBJ databases">
        <title>A chromosomal length assembly of Cordylochernes scorpioides.</title>
        <authorList>
            <person name="Zeh D."/>
            <person name="Zeh J."/>
        </authorList>
    </citation>
    <scope>NUCLEOTIDE SEQUENCE [LARGE SCALE GENOMIC DNA]</scope>
    <source>
        <strain evidence="3">IN4F17</strain>
        <tissue evidence="3">Whole Body</tissue>
    </source>
</reference>